<accession>A0A940RW43</accession>
<dbReference type="InterPro" id="IPR023828">
    <property type="entry name" value="Peptidase_S8_Ser-AS"/>
</dbReference>
<dbReference type="RefSeq" id="WP_209341822.1">
    <property type="nucleotide sequence ID" value="NZ_JAGIQL010000084.1"/>
</dbReference>
<organism evidence="7 8">
    <name type="scientific">Streptomyces montanisoli</name>
    <dbReference type="NCBI Taxonomy" id="2798581"/>
    <lineage>
        <taxon>Bacteria</taxon>
        <taxon>Bacillati</taxon>
        <taxon>Actinomycetota</taxon>
        <taxon>Actinomycetes</taxon>
        <taxon>Kitasatosporales</taxon>
        <taxon>Streptomycetaceae</taxon>
        <taxon>Streptomyces</taxon>
    </lineage>
</organism>
<dbReference type="GO" id="GO:0006508">
    <property type="term" value="P:proteolysis"/>
    <property type="evidence" value="ECO:0007669"/>
    <property type="project" value="UniProtKB-KW"/>
</dbReference>
<feature type="compositionally biased region" description="Low complexity" evidence="4">
    <location>
        <begin position="36"/>
        <end position="62"/>
    </location>
</feature>
<reference evidence="7" key="1">
    <citation type="submission" date="2021-03" db="EMBL/GenBank/DDBJ databases">
        <title>Whole genome sequence of Streptomyces bomunensis MMS17-BM035.</title>
        <authorList>
            <person name="Lee J.H."/>
        </authorList>
    </citation>
    <scope>NUCLEOTIDE SEQUENCE</scope>
    <source>
        <strain evidence="7">MMS17-BM035</strain>
    </source>
</reference>
<name>A0A940RW43_9ACTN</name>
<keyword evidence="1" id="KW-0645">Protease</keyword>
<dbReference type="InterPro" id="IPR036852">
    <property type="entry name" value="Peptidase_S8/S53_dom_sf"/>
</dbReference>
<evidence type="ECO:0000259" key="6">
    <source>
        <dbReference type="PROSITE" id="PS51695"/>
    </source>
</evidence>
<dbReference type="PROSITE" id="PS51695">
    <property type="entry name" value="SEDOLISIN"/>
    <property type="match status" value="1"/>
</dbReference>
<protein>
    <submittedName>
        <fullName evidence="7">S8 family serine peptidase</fullName>
    </submittedName>
</protein>
<evidence type="ECO:0000256" key="5">
    <source>
        <dbReference type="SAM" id="SignalP"/>
    </source>
</evidence>
<evidence type="ECO:0000313" key="8">
    <source>
        <dbReference type="Proteomes" id="UP000670475"/>
    </source>
</evidence>
<feature type="chain" id="PRO_5037988864" evidence="5">
    <location>
        <begin position="39"/>
        <end position="496"/>
    </location>
</feature>
<dbReference type="GO" id="GO:0008240">
    <property type="term" value="F:tripeptidyl-peptidase activity"/>
    <property type="evidence" value="ECO:0007669"/>
    <property type="project" value="TreeGrafter"/>
</dbReference>
<proteinExistence type="predicted"/>
<dbReference type="EMBL" id="JAGIQL010000084">
    <property type="protein sequence ID" value="MBP0459742.1"/>
    <property type="molecule type" value="Genomic_DNA"/>
</dbReference>
<keyword evidence="3" id="KW-0720">Serine protease</keyword>
<keyword evidence="2" id="KW-0378">Hydrolase</keyword>
<dbReference type="SUPFAM" id="SSF52743">
    <property type="entry name" value="Subtilisin-like"/>
    <property type="match status" value="1"/>
</dbReference>
<dbReference type="PROSITE" id="PS00138">
    <property type="entry name" value="SUBTILASE_SER"/>
    <property type="match status" value="1"/>
</dbReference>
<gene>
    <name evidence="7" type="ORF">JFN87_19910</name>
</gene>
<dbReference type="Proteomes" id="UP000670475">
    <property type="component" value="Unassembled WGS sequence"/>
</dbReference>
<dbReference type="PROSITE" id="PS51257">
    <property type="entry name" value="PROKAR_LIPOPROTEIN"/>
    <property type="match status" value="1"/>
</dbReference>
<dbReference type="InterPro" id="IPR050819">
    <property type="entry name" value="Tripeptidyl-peptidase_I"/>
</dbReference>
<evidence type="ECO:0000313" key="7">
    <source>
        <dbReference type="EMBL" id="MBP0459742.1"/>
    </source>
</evidence>
<keyword evidence="5" id="KW-0732">Signal</keyword>
<keyword evidence="8" id="KW-1185">Reference proteome</keyword>
<dbReference type="AlphaFoldDB" id="A0A940RW43"/>
<feature type="region of interest" description="Disordered" evidence="4">
    <location>
        <begin position="36"/>
        <end position="63"/>
    </location>
</feature>
<evidence type="ECO:0000256" key="1">
    <source>
        <dbReference type="ARBA" id="ARBA00022670"/>
    </source>
</evidence>
<dbReference type="InterPro" id="IPR030400">
    <property type="entry name" value="Sedolisin_dom"/>
</dbReference>
<dbReference type="PANTHER" id="PTHR14218:SF15">
    <property type="entry name" value="TRIPEPTIDYL-PEPTIDASE 1"/>
    <property type="match status" value="1"/>
</dbReference>
<dbReference type="Gene3D" id="3.40.50.200">
    <property type="entry name" value="Peptidase S8/S53 domain"/>
    <property type="match status" value="1"/>
</dbReference>
<comment type="caution">
    <text evidence="7">The sequence shown here is derived from an EMBL/GenBank/DDBJ whole genome shotgun (WGS) entry which is preliminary data.</text>
</comment>
<evidence type="ECO:0000256" key="3">
    <source>
        <dbReference type="ARBA" id="ARBA00022825"/>
    </source>
</evidence>
<feature type="domain" description="Peptidase S53" evidence="6">
    <location>
        <begin position="102"/>
        <end position="496"/>
    </location>
</feature>
<evidence type="ECO:0000256" key="2">
    <source>
        <dbReference type="ARBA" id="ARBA00022801"/>
    </source>
</evidence>
<sequence length="496" mass="50161">MRNPLVRRSPRRRSSPAFALTGIACLALTALTGPPASAATSPSASTPASASTSPSASVLPTARGAGEPVCGSGALAAFGCEARTVTTGRGSHGVPRGGRPLGWGADDLRAAYHLPAHSPHHGTVAMINVGPDPKLAGDLATYRSQYGLPACTAANGCLRQMDYRGGPALPPPATDADKQKAQALAIETSADAEMASVTCPSCRLLEVQIPFGQGPTDTHKASGYERYAGAFATAVRSAIAAGADAVSISYAMPGDERMLHGPIAEALDHRGVAITAGSGDVGFNGNGDSATVTTAGGFTGSAAVWPQALPTVTSAGGTTLVKQGHRYAQGAWAQAGSGCTPGVTPPEGQPAAVSRLCEGSRASTDVSAVAENIAMYDSYRPADDSADDSKDAGWLVMAGTSLSAPQIAGMYAAGGHLRDVHGPNTLYRAPSRAFSDITSGANLIPPVYSGTDGHCSAAWETAQHKPLTDFGDRMCQAGRGWDGPTGLGVPRGLAAF</sequence>
<dbReference type="PANTHER" id="PTHR14218">
    <property type="entry name" value="PROTEASE S8 TRIPEPTIDYL PEPTIDASE I CLN2"/>
    <property type="match status" value="1"/>
</dbReference>
<evidence type="ECO:0000256" key="4">
    <source>
        <dbReference type="SAM" id="MobiDB-lite"/>
    </source>
</evidence>
<feature type="signal peptide" evidence="5">
    <location>
        <begin position="1"/>
        <end position="38"/>
    </location>
</feature>
<dbReference type="GO" id="GO:0004252">
    <property type="term" value="F:serine-type endopeptidase activity"/>
    <property type="evidence" value="ECO:0007669"/>
    <property type="project" value="InterPro"/>
</dbReference>